<name>A0A285V5P4_9ACTN</name>
<gene>
    <name evidence="3" type="ORF">SAMN05660748_1631</name>
</gene>
<dbReference type="InterPro" id="IPR050879">
    <property type="entry name" value="Acyltransferase_3"/>
</dbReference>
<dbReference type="InterPro" id="IPR002656">
    <property type="entry name" value="Acyl_transf_3_dom"/>
</dbReference>
<dbReference type="GO" id="GO:0000271">
    <property type="term" value="P:polysaccharide biosynthetic process"/>
    <property type="evidence" value="ECO:0007669"/>
    <property type="project" value="TreeGrafter"/>
</dbReference>
<dbReference type="Proteomes" id="UP000219435">
    <property type="component" value="Unassembled WGS sequence"/>
</dbReference>
<evidence type="ECO:0000256" key="1">
    <source>
        <dbReference type="SAM" id="Phobius"/>
    </source>
</evidence>
<evidence type="ECO:0000313" key="4">
    <source>
        <dbReference type="Proteomes" id="UP000219435"/>
    </source>
</evidence>
<dbReference type="AlphaFoldDB" id="A0A285V5P4"/>
<feature type="transmembrane region" description="Helical" evidence="1">
    <location>
        <begin position="242"/>
        <end position="260"/>
    </location>
</feature>
<feature type="transmembrane region" description="Helical" evidence="1">
    <location>
        <begin position="220"/>
        <end position="237"/>
    </location>
</feature>
<feature type="transmembrane region" description="Helical" evidence="1">
    <location>
        <begin position="192"/>
        <end position="214"/>
    </location>
</feature>
<keyword evidence="3" id="KW-0012">Acyltransferase</keyword>
<sequence>MLPQTTGDGAATTALVDAAAPAAGTPASSDAATTRKGRLEFLDALRGIAALVVAVQHLGETQWVGLLGWSHHWFRLGEFGVLVFFLCSGFIIPASLERRNDLVEFWIGRFFRLWPLYLAVLAVAIGAWAVSDRLTAPGGYRLVEDSLLNTTMLQVFTTRPLVIGASWTLGYELVFYLLVSVLFLLNVHRSSAATAVLLLVSALALGGTTTAFMIQQRPDHWWTFPVAGLLLLLVVAGRVPGLASRAALLAMGSVVVVALANRPHAMYFSLLLLGSMFVGTVLYRWTAGQLSGRTAATVYALGVVVIVLCQYTWHVGYLEPISGETPSWLTQTATFLGAYAVFGAALMLRRFRWPRPLVYLGTISYSVYLLHALVLLLVLPRVPGGAWANFALLMAVTVVGAALTYRFVERPGIALGRRVIAARRARLAARPVAAEGVRAD</sequence>
<feature type="transmembrane region" description="Helical" evidence="1">
    <location>
        <begin position="328"/>
        <end position="348"/>
    </location>
</feature>
<keyword evidence="1" id="KW-1133">Transmembrane helix</keyword>
<feature type="transmembrane region" description="Helical" evidence="1">
    <location>
        <begin position="161"/>
        <end position="185"/>
    </location>
</feature>
<feature type="domain" description="Acyltransferase 3" evidence="2">
    <location>
        <begin position="40"/>
        <end position="406"/>
    </location>
</feature>
<feature type="transmembrane region" description="Helical" evidence="1">
    <location>
        <begin position="357"/>
        <end position="380"/>
    </location>
</feature>
<dbReference type="Pfam" id="PF01757">
    <property type="entry name" value="Acyl_transf_3"/>
    <property type="match status" value="1"/>
</dbReference>
<dbReference type="GO" id="GO:0016747">
    <property type="term" value="F:acyltransferase activity, transferring groups other than amino-acyl groups"/>
    <property type="evidence" value="ECO:0007669"/>
    <property type="project" value="InterPro"/>
</dbReference>
<dbReference type="PANTHER" id="PTHR23028">
    <property type="entry name" value="ACETYLTRANSFERASE"/>
    <property type="match status" value="1"/>
</dbReference>
<organism evidence="3 4">
    <name type="scientific">Blastococcus aggregatus</name>
    <dbReference type="NCBI Taxonomy" id="38502"/>
    <lineage>
        <taxon>Bacteria</taxon>
        <taxon>Bacillati</taxon>
        <taxon>Actinomycetota</taxon>
        <taxon>Actinomycetes</taxon>
        <taxon>Geodermatophilales</taxon>
        <taxon>Geodermatophilaceae</taxon>
        <taxon>Blastococcus</taxon>
    </lineage>
</organism>
<reference evidence="4" key="1">
    <citation type="submission" date="2017-08" db="EMBL/GenBank/DDBJ databases">
        <authorList>
            <person name="Varghese N."/>
            <person name="Submissions S."/>
        </authorList>
    </citation>
    <scope>NUCLEOTIDE SEQUENCE [LARGE SCALE GENOMIC DNA]</scope>
    <source>
        <strain evidence="4">DSM 4725</strain>
    </source>
</reference>
<feature type="transmembrane region" description="Helical" evidence="1">
    <location>
        <begin position="113"/>
        <end position="131"/>
    </location>
</feature>
<feature type="transmembrane region" description="Helical" evidence="1">
    <location>
        <begin position="266"/>
        <end position="285"/>
    </location>
</feature>
<proteinExistence type="predicted"/>
<evidence type="ECO:0000313" key="3">
    <source>
        <dbReference type="EMBL" id="SOC48918.1"/>
    </source>
</evidence>
<keyword evidence="4" id="KW-1185">Reference proteome</keyword>
<feature type="transmembrane region" description="Helical" evidence="1">
    <location>
        <begin position="297"/>
        <end position="316"/>
    </location>
</feature>
<dbReference type="GO" id="GO:0016787">
    <property type="term" value="F:hydrolase activity"/>
    <property type="evidence" value="ECO:0007669"/>
    <property type="project" value="UniProtKB-KW"/>
</dbReference>
<feature type="transmembrane region" description="Helical" evidence="1">
    <location>
        <begin position="386"/>
        <end position="408"/>
    </location>
</feature>
<keyword evidence="1" id="KW-0812">Transmembrane</keyword>
<keyword evidence="3" id="KW-0808">Transferase</keyword>
<keyword evidence="3" id="KW-0378">Hydrolase</keyword>
<keyword evidence="1" id="KW-0472">Membrane</keyword>
<accession>A0A285V5P4</accession>
<dbReference type="RefSeq" id="WP_176522878.1">
    <property type="nucleotide sequence ID" value="NZ_OBQI01000002.1"/>
</dbReference>
<feature type="transmembrane region" description="Helical" evidence="1">
    <location>
        <begin position="73"/>
        <end position="92"/>
    </location>
</feature>
<evidence type="ECO:0000259" key="2">
    <source>
        <dbReference type="Pfam" id="PF01757"/>
    </source>
</evidence>
<dbReference type="EMBL" id="OBQI01000002">
    <property type="protein sequence ID" value="SOC48918.1"/>
    <property type="molecule type" value="Genomic_DNA"/>
</dbReference>
<dbReference type="PANTHER" id="PTHR23028:SF131">
    <property type="entry name" value="BLR2367 PROTEIN"/>
    <property type="match status" value="1"/>
</dbReference>
<protein>
    <submittedName>
        <fullName evidence="3">Peptidoglycan/LPS O-acetylase OafA/YrhL, contains acyltransferase and SGNH-hydrolase domains</fullName>
    </submittedName>
</protein>
<dbReference type="GO" id="GO:0016020">
    <property type="term" value="C:membrane"/>
    <property type="evidence" value="ECO:0007669"/>
    <property type="project" value="TreeGrafter"/>
</dbReference>